<dbReference type="EMBL" id="JAPTMU010000005">
    <property type="protein sequence ID" value="KAJ4942695.1"/>
    <property type="molecule type" value="Genomic_DNA"/>
</dbReference>
<keyword evidence="2" id="KW-1185">Reference proteome</keyword>
<comment type="caution">
    <text evidence="1">The sequence shown here is derived from an EMBL/GenBank/DDBJ whole genome shotgun (WGS) entry which is preliminary data.</text>
</comment>
<name>A0AAD6BGR0_9TELE</name>
<reference evidence="1" key="1">
    <citation type="submission" date="2022-11" db="EMBL/GenBank/DDBJ databases">
        <title>Chromosome-level genome of Pogonophryne albipinna.</title>
        <authorList>
            <person name="Jo E."/>
        </authorList>
    </citation>
    <scope>NUCLEOTIDE SEQUENCE</scope>
    <source>
        <strain evidence="1">SGF0006</strain>
        <tissue evidence="1">Muscle</tissue>
    </source>
</reference>
<protein>
    <submittedName>
        <fullName evidence="1">Uncharacterized protein</fullName>
    </submittedName>
</protein>
<sequence>MNSSNFYQTRRKRLAQFAPQVATKKVKPSPAPKKPSKVRLVKKKAAITLALLPASASCTARLGDAEIRALKIRLTATKAQVSDLTQERDAMRIIQQTAESERAAITLAQKTAESERAAITLAQKTAESERAAITLAQKTAESERAAIRLELQ</sequence>
<proteinExistence type="predicted"/>
<evidence type="ECO:0000313" key="2">
    <source>
        <dbReference type="Proteomes" id="UP001219934"/>
    </source>
</evidence>
<organism evidence="1 2">
    <name type="scientific">Pogonophryne albipinna</name>
    <dbReference type="NCBI Taxonomy" id="1090488"/>
    <lineage>
        <taxon>Eukaryota</taxon>
        <taxon>Metazoa</taxon>
        <taxon>Chordata</taxon>
        <taxon>Craniata</taxon>
        <taxon>Vertebrata</taxon>
        <taxon>Euteleostomi</taxon>
        <taxon>Actinopterygii</taxon>
        <taxon>Neopterygii</taxon>
        <taxon>Teleostei</taxon>
        <taxon>Neoteleostei</taxon>
        <taxon>Acanthomorphata</taxon>
        <taxon>Eupercaria</taxon>
        <taxon>Perciformes</taxon>
        <taxon>Notothenioidei</taxon>
        <taxon>Pogonophryne</taxon>
    </lineage>
</organism>
<accession>A0AAD6BGR0</accession>
<dbReference type="Proteomes" id="UP001219934">
    <property type="component" value="Unassembled WGS sequence"/>
</dbReference>
<gene>
    <name evidence="1" type="ORF">JOQ06_005212</name>
</gene>
<evidence type="ECO:0000313" key="1">
    <source>
        <dbReference type="EMBL" id="KAJ4942695.1"/>
    </source>
</evidence>
<dbReference type="AlphaFoldDB" id="A0AAD6BGR0"/>